<evidence type="ECO:0000256" key="1">
    <source>
        <dbReference type="ARBA" id="ARBA00022448"/>
    </source>
</evidence>
<comment type="subcellular location">
    <subcellularLocation>
        <location evidence="8">Mitochondrion</location>
    </subcellularLocation>
    <subcellularLocation>
        <location evidence="8">Mitochondrion inner membrane</location>
    </subcellularLocation>
</comment>
<reference evidence="9 10" key="1">
    <citation type="submission" date="2011-02" db="EMBL/GenBank/DDBJ databases">
        <title>The Genome Sequence of Sphaeroforma arctica JP610.</title>
        <authorList>
            <consortium name="The Broad Institute Genome Sequencing Platform"/>
            <person name="Russ C."/>
            <person name="Cuomo C."/>
            <person name="Young S.K."/>
            <person name="Zeng Q."/>
            <person name="Gargeya S."/>
            <person name="Alvarado L."/>
            <person name="Berlin A."/>
            <person name="Chapman S.B."/>
            <person name="Chen Z."/>
            <person name="Freedman E."/>
            <person name="Gellesch M."/>
            <person name="Goldberg J."/>
            <person name="Griggs A."/>
            <person name="Gujja S."/>
            <person name="Heilman E."/>
            <person name="Heiman D."/>
            <person name="Howarth C."/>
            <person name="Mehta T."/>
            <person name="Neiman D."/>
            <person name="Pearson M."/>
            <person name="Roberts A."/>
            <person name="Saif S."/>
            <person name="Shea T."/>
            <person name="Shenoy N."/>
            <person name="Sisk P."/>
            <person name="Stolte C."/>
            <person name="Sykes S."/>
            <person name="White J."/>
            <person name="Yandava C."/>
            <person name="Burger G."/>
            <person name="Gray M.W."/>
            <person name="Holland P.W.H."/>
            <person name="King N."/>
            <person name="Lang F.B.F."/>
            <person name="Roger A.J."/>
            <person name="Ruiz-Trillo I."/>
            <person name="Haas B."/>
            <person name="Nusbaum C."/>
            <person name="Birren B."/>
        </authorList>
    </citation>
    <scope>NUCLEOTIDE SEQUENCE [LARGE SCALE GENOMIC DNA]</scope>
    <source>
        <strain evidence="9 10">JP610</strain>
    </source>
</reference>
<comment type="function">
    <text evidence="8">Subunit b, of the mitochondrial membrane ATP synthase complex (F(1)F(0) ATP synthase or Complex V) that produces ATP from ADP in the presence of a proton gradient across the membrane which is generated by electron transport complexes of the respiratory chain. ATP synthase complex consist of a soluble F(1) head domain - the catalytic core - and a membrane F(1) domain - the membrane proton channel. These two domains are linked by a central stalk rotating inside the F(1) region and a stationary peripheral stalk. During catalysis, ATP synthesis in the catalytic domain of F(1) is coupled via a rotary mechanism of the central stalk subunits to proton translocation. In vivo, can only synthesize ATP although its ATP hydrolase activity can be activated artificially in vitro. Part of the complex F(0) domain. Part of the complex F(0) domain and the peripheric stalk, which acts as a stator to hold the catalytic alpha(3)beta(3) subcomplex and subunit a/ATP6 static relative to the rotary elements.</text>
</comment>
<dbReference type="Proteomes" id="UP000054560">
    <property type="component" value="Unassembled WGS sequence"/>
</dbReference>
<evidence type="ECO:0000256" key="5">
    <source>
        <dbReference type="ARBA" id="ARBA00023065"/>
    </source>
</evidence>
<name>A0A0L0G2P1_9EUKA</name>
<evidence type="ECO:0000256" key="7">
    <source>
        <dbReference type="ARBA" id="ARBA00023136"/>
    </source>
</evidence>
<keyword evidence="3 8" id="KW-0375">Hydrogen ion transport</keyword>
<evidence type="ECO:0000256" key="3">
    <source>
        <dbReference type="ARBA" id="ARBA00022781"/>
    </source>
</evidence>
<dbReference type="STRING" id="667725.A0A0L0G2P1"/>
<evidence type="ECO:0000256" key="8">
    <source>
        <dbReference type="RuleBase" id="RU368017"/>
    </source>
</evidence>
<evidence type="ECO:0000256" key="6">
    <source>
        <dbReference type="ARBA" id="ARBA00023128"/>
    </source>
</evidence>
<keyword evidence="5 8" id="KW-0406">Ion transport</keyword>
<dbReference type="GO" id="GO:0046933">
    <property type="term" value="F:proton-transporting ATP synthase activity, rotational mechanism"/>
    <property type="evidence" value="ECO:0007669"/>
    <property type="project" value="TreeGrafter"/>
</dbReference>
<evidence type="ECO:0000313" key="10">
    <source>
        <dbReference type="Proteomes" id="UP000054560"/>
    </source>
</evidence>
<comment type="similarity">
    <text evidence="8">Belongs to the eukaryotic ATPase B chain family.</text>
</comment>
<dbReference type="EMBL" id="KQ241862">
    <property type="protein sequence ID" value="KNC83114.1"/>
    <property type="molecule type" value="Genomic_DNA"/>
</dbReference>
<dbReference type="RefSeq" id="XP_014157016.1">
    <property type="nucleotide sequence ID" value="XM_014301541.1"/>
</dbReference>
<dbReference type="Gene3D" id="1.20.5.2210">
    <property type="match status" value="1"/>
</dbReference>
<dbReference type="InterPro" id="IPR008688">
    <property type="entry name" value="ATP_synth_Bsub_B/MI25"/>
</dbReference>
<organism evidence="9 10">
    <name type="scientific">Sphaeroforma arctica JP610</name>
    <dbReference type="NCBI Taxonomy" id="667725"/>
    <lineage>
        <taxon>Eukaryota</taxon>
        <taxon>Ichthyosporea</taxon>
        <taxon>Ichthyophonida</taxon>
        <taxon>Sphaeroforma</taxon>
    </lineage>
</organism>
<dbReference type="PANTHER" id="PTHR12733:SF3">
    <property type="entry name" value="ATP SYNTHASE F(0) COMPLEX SUBUNIT B1, MITOCHONDRIAL"/>
    <property type="match status" value="1"/>
</dbReference>
<keyword evidence="1 8" id="KW-0813">Transport</keyword>
<keyword evidence="6 8" id="KW-0496">Mitochondrion</keyword>
<proteinExistence type="inferred from homology"/>
<dbReference type="GO" id="GO:0045259">
    <property type="term" value="C:proton-transporting ATP synthase complex"/>
    <property type="evidence" value="ECO:0007669"/>
    <property type="project" value="UniProtKB-KW"/>
</dbReference>
<evidence type="ECO:0000313" key="9">
    <source>
        <dbReference type="EMBL" id="KNC83114.1"/>
    </source>
</evidence>
<dbReference type="GeneID" id="25905116"/>
<comment type="subunit">
    <text evidence="8">F-type ATPases have 2 components, CF(1) - the catalytic core - and CF(0) - the membrane proton channel. CF(1) and CF(0) have multiple subunits.</text>
</comment>
<dbReference type="SUPFAM" id="SSF161060">
    <property type="entry name" value="ATP synthase B chain-like"/>
    <property type="match status" value="1"/>
</dbReference>
<dbReference type="PANTHER" id="PTHR12733">
    <property type="entry name" value="MITOCHONDRIAL ATP SYNTHASE B CHAIN"/>
    <property type="match status" value="1"/>
</dbReference>
<protein>
    <recommendedName>
        <fullName evidence="8">ATP synthase subunit b</fullName>
    </recommendedName>
</protein>
<dbReference type="AlphaFoldDB" id="A0A0L0G2P1"/>
<keyword evidence="10" id="KW-1185">Reference proteome</keyword>
<dbReference type="InterPro" id="IPR013837">
    <property type="entry name" value="ATP_synth_F0_suB"/>
</dbReference>
<keyword evidence="4 8" id="KW-0999">Mitochondrion inner membrane</keyword>
<sequence length="235" mass="25819">MFRVIPAAARSSSFLRPALPAVSGGLRRTFHSSPAPKADDKEKKVEGKVETDFLTSATGRTGTAVLTAGLAAFAFSKELLILHEETLIIGTSLAFLYTAYKVGAEPIDTMLKERARDIYDTLSKTKIAREKALVEAIEEEASYESLPAQLSTIMDVHQDVIDLQYEYEHRKIMHDAHDLVKGKLDKIVQLESKIRTAEQAQIVDTLEAAVIQHFKNQKGDPALKDAIAALGSVKL</sequence>
<dbReference type="GO" id="GO:0005743">
    <property type="term" value="C:mitochondrial inner membrane"/>
    <property type="evidence" value="ECO:0007669"/>
    <property type="project" value="UniProtKB-SubCell"/>
</dbReference>
<accession>A0A0L0G2P1</accession>
<evidence type="ECO:0000256" key="2">
    <source>
        <dbReference type="ARBA" id="ARBA00022547"/>
    </source>
</evidence>
<evidence type="ECO:0000256" key="4">
    <source>
        <dbReference type="ARBA" id="ARBA00022792"/>
    </source>
</evidence>
<keyword evidence="7 8" id="KW-0472">Membrane</keyword>
<keyword evidence="2 8" id="KW-0138">CF(0)</keyword>
<gene>
    <name evidence="9" type="ORF">SARC_04612</name>
</gene>
<dbReference type="eggNOG" id="KOG3976">
    <property type="taxonomic scope" value="Eukaryota"/>
</dbReference>
<dbReference type="Pfam" id="PF05405">
    <property type="entry name" value="Mt_ATP-synt_B"/>
    <property type="match status" value="1"/>
</dbReference>